<comment type="similarity">
    <text evidence="1">Belongs to the glutaredoxin family.</text>
</comment>
<keyword evidence="1" id="KW-0249">Electron transport</keyword>
<dbReference type="InterPro" id="IPR052565">
    <property type="entry name" value="Glutaredoxin-like_YDR286C"/>
</dbReference>
<proteinExistence type="inferred from homology"/>
<dbReference type="Ensembl" id="ENSSANT00000054014.1">
    <property type="protein sequence ID" value="ENSSANP00000050831.1"/>
    <property type="gene ID" value="ENSSANG00000025493.1"/>
</dbReference>
<dbReference type="InterPro" id="IPR008554">
    <property type="entry name" value="Glutaredoxin-like"/>
</dbReference>
<evidence type="ECO:0000256" key="2">
    <source>
        <dbReference type="SAM" id="SignalP"/>
    </source>
</evidence>
<feature type="chain" id="PRO_5025693360" description="Glutaredoxin-like protein" evidence="2">
    <location>
        <begin position="22"/>
        <end position="113"/>
    </location>
</feature>
<dbReference type="SUPFAM" id="SSF52833">
    <property type="entry name" value="Thioredoxin-like"/>
    <property type="match status" value="1"/>
</dbReference>
<sequence>SLSLSVCVCQSVMLLSGVARAVTQHCRRTPVLTLFTKELCPLCDEAKAALEPYRHRFELQEVDITRPENRVWFDRYHQHIPVFHLNGQFLMQHRVNAVLLERRLEEQPITTPN</sequence>
<keyword evidence="1" id="KW-0813">Transport</keyword>
<evidence type="ECO:0000256" key="1">
    <source>
        <dbReference type="RuleBase" id="RU363082"/>
    </source>
</evidence>
<feature type="signal peptide" evidence="2">
    <location>
        <begin position="1"/>
        <end position="21"/>
    </location>
</feature>
<name>A0A671NYQ7_9TELE</name>
<dbReference type="Pfam" id="PF05768">
    <property type="entry name" value="Glrx-like"/>
    <property type="match status" value="1"/>
</dbReference>
<protein>
    <recommendedName>
        <fullName evidence="1">Glutaredoxin-like protein</fullName>
    </recommendedName>
</protein>
<dbReference type="Gene3D" id="3.40.30.10">
    <property type="entry name" value="Glutaredoxin"/>
    <property type="match status" value="1"/>
</dbReference>
<reference evidence="3" key="2">
    <citation type="submission" date="2025-09" db="UniProtKB">
        <authorList>
            <consortium name="Ensembl"/>
        </authorList>
    </citation>
    <scope>IDENTIFICATION</scope>
</reference>
<keyword evidence="2" id="KW-0732">Signal</keyword>
<dbReference type="PANTHER" id="PTHR33558">
    <property type="entry name" value="GLUTAREDOXIN-LIKE PROTEIN C5ORF63 HOMOLOG"/>
    <property type="match status" value="1"/>
</dbReference>
<reference evidence="3" key="1">
    <citation type="submission" date="2025-08" db="UniProtKB">
        <authorList>
            <consortium name="Ensembl"/>
        </authorList>
    </citation>
    <scope>IDENTIFICATION</scope>
</reference>
<dbReference type="PANTHER" id="PTHR33558:SF1">
    <property type="entry name" value="GLUTAREDOXIN-LIKE PROTEIN C5ORF63 HOMOLOG"/>
    <property type="match status" value="1"/>
</dbReference>
<dbReference type="InterPro" id="IPR036249">
    <property type="entry name" value="Thioredoxin-like_sf"/>
</dbReference>
<evidence type="ECO:0000313" key="3">
    <source>
        <dbReference type="Ensembl" id="ENSSANP00000050831.1"/>
    </source>
</evidence>
<organism evidence="3 4">
    <name type="scientific">Sinocyclocheilus anshuiensis</name>
    <dbReference type="NCBI Taxonomy" id="1608454"/>
    <lineage>
        <taxon>Eukaryota</taxon>
        <taxon>Metazoa</taxon>
        <taxon>Chordata</taxon>
        <taxon>Craniata</taxon>
        <taxon>Vertebrata</taxon>
        <taxon>Euteleostomi</taxon>
        <taxon>Actinopterygii</taxon>
        <taxon>Neopterygii</taxon>
        <taxon>Teleostei</taxon>
        <taxon>Ostariophysi</taxon>
        <taxon>Cypriniformes</taxon>
        <taxon>Cyprinidae</taxon>
        <taxon>Cyprininae</taxon>
        <taxon>Sinocyclocheilus</taxon>
    </lineage>
</organism>
<accession>A0A671NYQ7</accession>
<evidence type="ECO:0000313" key="4">
    <source>
        <dbReference type="Proteomes" id="UP000472260"/>
    </source>
</evidence>
<keyword evidence="4" id="KW-1185">Reference proteome</keyword>
<dbReference type="Proteomes" id="UP000472260">
    <property type="component" value="Unassembled WGS sequence"/>
</dbReference>
<dbReference type="AlphaFoldDB" id="A0A671NYQ7"/>